<evidence type="ECO:0000256" key="5">
    <source>
        <dbReference type="SAM" id="MobiDB-lite"/>
    </source>
</evidence>
<evidence type="ECO:0000256" key="2">
    <source>
        <dbReference type="ARBA" id="ARBA00022670"/>
    </source>
</evidence>
<comment type="similarity">
    <text evidence="1">Belongs to the peptidase S1C family.</text>
</comment>
<evidence type="ECO:0000259" key="6">
    <source>
        <dbReference type="PROSITE" id="PS50106"/>
    </source>
</evidence>
<feature type="domain" description="PDZ" evidence="6">
    <location>
        <begin position="271"/>
        <end position="334"/>
    </location>
</feature>
<dbReference type="Pfam" id="PF13365">
    <property type="entry name" value="Trypsin_2"/>
    <property type="match status" value="1"/>
</dbReference>
<keyword evidence="2" id="KW-0645">Protease</keyword>
<dbReference type="Gene3D" id="2.40.10.120">
    <property type="match status" value="1"/>
</dbReference>
<dbReference type="InterPro" id="IPR009003">
    <property type="entry name" value="Peptidase_S1_PA"/>
</dbReference>
<dbReference type="GO" id="GO:0004252">
    <property type="term" value="F:serine-type endopeptidase activity"/>
    <property type="evidence" value="ECO:0007669"/>
    <property type="project" value="InterPro"/>
</dbReference>
<protein>
    <submittedName>
        <fullName evidence="7">Transcriptional regulator</fullName>
    </submittedName>
</protein>
<proteinExistence type="inferred from homology"/>
<keyword evidence="8" id="KW-1185">Reference proteome</keyword>
<dbReference type="InterPro" id="IPR041489">
    <property type="entry name" value="PDZ_6"/>
</dbReference>
<feature type="region of interest" description="Disordered" evidence="5">
    <location>
        <begin position="379"/>
        <end position="399"/>
    </location>
</feature>
<evidence type="ECO:0000256" key="4">
    <source>
        <dbReference type="ARBA" id="ARBA00022825"/>
    </source>
</evidence>
<dbReference type="PANTHER" id="PTHR22939">
    <property type="entry name" value="SERINE PROTEASE FAMILY S1C HTRA-RELATED"/>
    <property type="match status" value="1"/>
</dbReference>
<dbReference type="AlphaFoldDB" id="A0A172YE73"/>
<accession>A0A172YE73</accession>
<feature type="compositionally biased region" description="Polar residues" evidence="5">
    <location>
        <begin position="382"/>
        <end position="392"/>
    </location>
</feature>
<evidence type="ECO:0000256" key="3">
    <source>
        <dbReference type="ARBA" id="ARBA00022801"/>
    </source>
</evidence>
<dbReference type="PANTHER" id="PTHR22939:SF129">
    <property type="entry name" value="SERINE PROTEASE HTRA2, MITOCHONDRIAL"/>
    <property type="match status" value="1"/>
</dbReference>
<dbReference type="SUPFAM" id="SSF50156">
    <property type="entry name" value="PDZ domain-like"/>
    <property type="match status" value="1"/>
</dbReference>
<evidence type="ECO:0000313" key="8">
    <source>
        <dbReference type="Proteomes" id="UP000077875"/>
    </source>
</evidence>
<dbReference type="Gene3D" id="2.30.42.10">
    <property type="match status" value="1"/>
</dbReference>
<sequence length="399" mass="41439">MRRFLAPLIWPAICGVLLALLLVDHVPQLIGSRDRAIPQVPATIQAPAAPNGPAGYADAVARAAPAVVTVSSMKQLSGEETPLMNDPFYRQFRRPPTNATEQPINLGSGVIVSAEGYILTNNHVIRSADEIEVTLADGRTTTASVVGTDPDTDLAVLKISLDNLPAITLADSTHIRTGDIALAIGNPFNVGQTVTSGIISAVGRARLGLSAYENFIQTDASINPGNSGGALVNAEGALIGINTAIFSRSGGSQGIGFAIPTNVARSVLEDIVTQGQVVRGWLGIEAQQEMPLARSLNFNTPGSVVVTSVVPNGPAASAGVRVGDRILEIDGAPLLDPNAAINEIADAHPGTIIALILDRGGRRLEARITVGVRPPNLPTIFNPLQSNDSGEQNAPPAHP</sequence>
<organism evidence="7 8">
    <name type="scientific">Halotalea alkalilenta</name>
    <dbReference type="NCBI Taxonomy" id="376489"/>
    <lineage>
        <taxon>Bacteria</taxon>
        <taxon>Pseudomonadati</taxon>
        <taxon>Pseudomonadota</taxon>
        <taxon>Gammaproteobacteria</taxon>
        <taxon>Oceanospirillales</taxon>
        <taxon>Halomonadaceae</taxon>
        <taxon>Halotalea</taxon>
    </lineage>
</organism>
<dbReference type="InterPro" id="IPR001940">
    <property type="entry name" value="Peptidase_S1C"/>
</dbReference>
<evidence type="ECO:0000256" key="1">
    <source>
        <dbReference type="ARBA" id="ARBA00010541"/>
    </source>
</evidence>
<dbReference type="InterPro" id="IPR036034">
    <property type="entry name" value="PDZ_sf"/>
</dbReference>
<evidence type="ECO:0000313" key="7">
    <source>
        <dbReference type="EMBL" id="ANF57524.1"/>
    </source>
</evidence>
<dbReference type="EMBL" id="CP015243">
    <property type="protein sequence ID" value="ANF57524.1"/>
    <property type="molecule type" value="Genomic_DNA"/>
</dbReference>
<gene>
    <name evidence="7" type="ORF">A5892_08640</name>
</gene>
<dbReference type="PROSITE" id="PS50106">
    <property type="entry name" value="PDZ"/>
    <property type="match status" value="1"/>
</dbReference>
<dbReference type="Pfam" id="PF17820">
    <property type="entry name" value="PDZ_6"/>
    <property type="match status" value="1"/>
</dbReference>
<dbReference type="InterPro" id="IPR001478">
    <property type="entry name" value="PDZ"/>
</dbReference>
<dbReference type="KEGG" id="haa:A5892_08640"/>
<dbReference type="SUPFAM" id="SSF50494">
    <property type="entry name" value="Trypsin-like serine proteases"/>
    <property type="match status" value="1"/>
</dbReference>
<dbReference type="RefSeq" id="WP_064122469.1">
    <property type="nucleotide sequence ID" value="NZ_CP015243.1"/>
</dbReference>
<dbReference type="Proteomes" id="UP000077875">
    <property type="component" value="Chromosome"/>
</dbReference>
<keyword evidence="3" id="KW-0378">Hydrolase</keyword>
<reference evidence="7 8" key="1">
    <citation type="submission" date="2016-04" db="EMBL/GenBank/DDBJ databases">
        <title>Complete Genome Sequence of Halotalea alkalilenta IHB B 13600.</title>
        <authorList>
            <person name="Swarnkar M.K."/>
            <person name="Sharma A."/>
            <person name="Kaushal K."/>
            <person name="Soni R."/>
            <person name="Rana S."/>
            <person name="Singh A.K."/>
            <person name="Gulati A."/>
        </authorList>
    </citation>
    <scope>NUCLEOTIDE SEQUENCE [LARGE SCALE GENOMIC DNA]</scope>
    <source>
        <strain evidence="7 8">IHB B 13600</strain>
    </source>
</reference>
<dbReference type="PRINTS" id="PR00834">
    <property type="entry name" value="PROTEASES2C"/>
</dbReference>
<dbReference type="SMART" id="SM00228">
    <property type="entry name" value="PDZ"/>
    <property type="match status" value="1"/>
</dbReference>
<dbReference type="GO" id="GO:0006508">
    <property type="term" value="P:proteolysis"/>
    <property type="evidence" value="ECO:0007669"/>
    <property type="project" value="UniProtKB-KW"/>
</dbReference>
<keyword evidence="4" id="KW-0720">Serine protease</keyword>
<name>A0A172YE73_9GAMM</name>
<dbReference type="STRING" id="376489.A5892_08640"/>